<dbReference type="GO" id="GO:0031405">
    <property type="term" value="F:lipoic acid binding"/>
    <property type="evidence" value="ECO:0007669"/>
    <property type="project" value="TreeGrafter"/>
</dbReference>
<keyword evidence="5 6" id="KW-0012">Acyltransferase</keyword>
<evidence type="ECO:0000256" key="1">
    <source>
        <dbReference type="ARBA" id="ARBA00001938"/>
    </source>
</evidence>
<dbReference type="InterPro" id="IPR000089">
    <property type="entry name" value="Biotin_lipoyl"/>
</dbReference>
<evidence type="ECO:0000256" key="5">
    <source>
        <dbReference type="ARBA" id="ARBA00023315"/>
    </source>
</evidence>
<accession>A0A0V8JEZ6</accession>
<dbReference type="InterPro" id="IPR023213">
    <property type="entry name" value="CAT-like_dom_sf"/>
</dbReference>
<gene>
    <name evidence="10" type="ORF">AS030_08220</name>
</gene>
<dbReference type="Pfam" id="PF00198">
    <property type="entry name" value="2-oxoacid_dh"/>
    <property type="match status" value="1"/>
</dbReference>
<dbReference type="PROSITE" id="PS51826">
    <property type="entry name" value="PSBD"/>
    <property type="match status" value="1"/>
</dbReference>
<dbReference type="EMBL" id="LNQN01000001">
    <property type="protein sequence ID" value="KSU85469.1"/>
    <property type="molecule type" value="Genomic_DNA"/>
</dbReference>
<evidence type="ECO:0000313" key="10">
    <source>
        <dbReference type="EMBL" id="KSU85469.1"/>
    </source>
</evidence>
<dbReference type="EC" id="2.3.1.-" evidence="6"/>
<dbReference type="Gene3D" id="2.40.50.100">
    <property type="match status" value="1"/>
</dbReference>
<evidence type="ECO:0000259" key="8">
    <source>
        <dbReference type="PROSITE" id="PS50968"/>
    </source>
</evidence>
<organism evidence="10 11">
    <name type="scientific">Fictibacillus enclensis</name>
    <dbReference type="NCBI Taxonomy" id="1017270"/>
    <lineage>
        <taxon>Bacteria</taxon>
        <taxon>Bacillati</taxon>
        <taxon>Bacillota</taxon>
        <taxon>Bacilli</taxon>
        <taxon>Bacillales</taxon>
        <taxon>Fictibacillaceae</taxon>
        <taxon>Fictibacillus</taxon>
    </lineage>
</organism>
<dbReference type="OrthoDB" id="9805770at2"/>
<dbReference type="PANTHER" id="PTHR43178">
    <property type="entry name" value="DIHYDROLIPOAMIDE ACETYLTRANSFERASE COMPONENT OF PYRUVATE DEHYDROGENASE COMPLEX"/>
    <property type="match status" value="1"/>
</dbReference>
<protein>
    <recommendedName>
        <fullName evidence="6">Dihydrolipoamide acetyltransferase component of pyruvate dehydrogenase complex</fullName>
        <ecNumber evidence="6">2.3.1.-</ecNumber>
    </recommendedName>
</protein>
<evidence type="ECO:0000259" key="9">
    <source>
        <dbReference type="PROSITE" id="PS51826"/>
    </source>
</evidence>
<proteinExistence type="inferred from homology"/>
<feature type="region of interest" description="Disordered" evidence="7">
    <location>
        <begin position="161"/>
        <end position="191"/>
    </location>
</feature>
<dbReference type="FunFam" id="3.30.559.10:FF:000040">
    <property type="entry name" value="Dihydrolipoamide acetyltransferase component of pyruvate dehydrogenase complex"/>
    <property type="match status" value="1"/>
</dbReference>
<dbReference type="InterPro" id="IPR036625">
    <property type="entry name" value="E3-bd_dom_sf"/>
</dbReference>
<dbReference type="Proteomes" id="UP000054099">
    <property type="component" value="Unassembled WGS sequence"/>
</dbReference>
<feature type="compositionally biased region" description="Basic and acidic residues" evidence="7">
    <location>
        <begin position="172"/>
        <end position="182"/>
    </location>
</feature>
<dbReference type="SUPFAM" id="SSF52777">
    <property type="entry name" value="CoA-dependent acyltransferases"/>
    <property type="match status" value="1"/>
</dbReference>
<dbReference type="InterPro" id="IPR004167">
    <property type="entry name" value="PSBD"/>
</dbReference>
<keyword evidence="11" id="KW-1185">Reference proteome</keyword>
<dbReference type="AlphaFoldDB" id="A0A0V8JEZ6"/>
<feature type="domain" description="Lipoyl-binding" evidence="8">
    <location>
        <begin position="2"/>
        <end position="77"/>
    </location>
</feature>
<evidence type="ECO:0000256" key="2">
    <source>
        <dbReference type="ARBA" id="ARBA00007317"/>
    </source>
</evidence>
<keyword evidence="4 6" id="KW-0450">Lipoyl</keyword>
<comment type="cofactor">
    <cofactor evidence="1 6">
        <name>(R)-lipoate</name>
        <dbReference type="ChEBI" id="CHEBI:83088"/>
    </cofactor>
</comment>
<comment type="caution">
    <text evidence="10">The sequence shown here is derived from an EMBL/GenBank/DDBJ whole genome shotgun (WGS) entry which is preliminary data.</text>
</comment>
<dbReference type="InterPro" id="IPR050743">
    <property type="entry name" value="2-oxoacid_DH_E2_comp"/>
</dbReference>
<dbReference type="Pfam" id="PF02817">
    <property type="entry name" value="E3_binding"/>
    <property type="match status" value="1"/>
</dbReference>
<evidence type="ECO:0000313" key="11">
    <source>
        <dbReference type="Proteomes" id="UP000054099"/>
    </source>
</evidence>
<evidence type="ECO:0000256" key="3">
    <source>
        <dbReference type="ARBA" id="ARBA00022679"/>
    </source>
</evidence>
<keyword evidence="3 6" id="KW-0808">Transferase</keyword>
<dbReference type="PROSITE" id="PS50968">
    <property type="entry name" value="BIOTINYL_LIPOYL"/>
    <property type="match status" value="1"/>
</dbReference>
<dbReference type="GO" id="GO:0016407">
    <property type="term" value="F:acetyltransferase activity"/>
    <property type="evidence" value="ECO:0007669"/>
    <property type="project" value="TreeGrafter"/>
</dbReference>
<comment type="similarity">
    <text evidence="2 6">Belongs to the 2-oxoacid dehydrogenase family.</text>
</comment>
<dbReference type="InterPro" id="IPR001078">
    <property type="entry name" value="2-oxoacid_DH_actylTfrase"/>
</dbReference>
<evidence type="ECO:0000256" key="4">
    <source>
        <dbReference type="ARBA" id="ARBA00022823"/>
    </source>
</evidence>
<dbReference type="RefSeq" id="WP_061970379.1">
    <property type="nucleotide sequence ID" value="NZ_FMAV01000001.1"/>
</dbReference>
<evidence type="ECO:0000256" key="7">
    <source>
        <dbReference type="SAM" id="MobiDB-lite"/>
    </source>
</evidence>
<dbReference type="Gene3D" id="3.30.559.10">
    <property type="entry name" value="Chloramphenicol acetyltransferase-like domain"/>
    <property type="match status" value="1"/>
</dbReference>
<dbReference type="SUPFAM" id="SSF47005">
    <property type="entry name" value="Peripheral subunit-binding domain of 2-oxo acid dehydrogenase complex"/>
    <property type="match status" value="1"/>
</dbReference>
<sequence>MAINVVMPKLGMAMKEGTVSVWNKKVGDPVQKGELIASINSEKIEMEIESPGEGILLEIAVEEGKGVPPGTPIAYIGQPDEKVVSGAQEEAAASIVAEPEVPAPASPQVKENPSHVTISGEKVKISPVARKMAAEANLDIQTLAGTGPGGRITKEDVQKALENVSQQSRPEPPARKENETNTKADQASRPLTGMRKVIAERMHSSLQNSAQLTIYMKADITELKTLQAQSAASVKRRFGEKLTLTDFIARATILALQVHPFMNSALIDYSIHERNNVHLGMAVALEKGLVVPVINDAEKLSLSQLSASIRELAKKARENQLGSEEMTGSTFTITNLGAYGVEHFTPILNPPEAGILGVGAAEDQPVYRGDNLERRSILPISLTFDHQLVDGAPAALFLKEIKGYLEEPFSMLV</sequence>
<reference evidence="10 11" key="1">
    <citation type="journal article" date="2014" name="Antonie Van Leeuwenhoek">
        <title>Fictibacillus enclensis sp. nov., isolated from marine sediment.</title>
        <authorList>
            <person name="Dastager S.G."/>
            <person name="Mawlankar R."/>
            <person name="Srinivasan K."/>
            <person name="Tang S.K."/>
            <person name="Lee J.C."/>
            <person name="Ramana V.V."/>
            <person name="Shouche Y.S."/>
        </authorList>
    </citation>
    <scope>NUCLEOTIDE SEQUENCE [LARGE SCALE GENOMIC DNA]</scope>
    <source>
        <strain evidence="10 11">NIO-1003</strain>
    </source>
</reference>
<dbReference type="Pfam" id="PF00364">
    <property type="entry name" value="Biotin_lipoyl"/>
    <property type="match status" value="1"/>
</dbReference>
<dbReference type="PANTHER" id="PTHR43178:SF5">
    <property type="entry name" value="LIPOAMIDE ACYLTRANSFERASE COMPONENT OF BRANCHED-CHAIN ALPHA-KETO ACID DEHYDROGENASE COMPLEX, MITOCHONDRIAL"/>
    <property type="match status" value="1"/>
</dbReference>
<dbReference type="CDD" id="cd06849">
    <property type="entry name" value="lipoyl_domain"/>
    <property type="match status" value="1"/>
</dbReference>
<evidence type="ECO:0000256" key="6">
    <source>
        <dbReference type="RuleBase" id="RU003423"/>
    </source>
</evidence>
<dbReference type="GO" id="GO:0005737">
    <property type="term" value="C:cytoplasm"/>
    <property type="evidence" value="ECO:0007669"/>
    <property type="project" value="TreeGrafter"/>
</dbReference>
<dbReference type="SUPFAM" id="SSF51230">
    <property type="entry name" value="Single hybrid motif"/>
    <property type="match status" value="1"/>
</dbReference>
<dbReference type="InterPro" id="IPR011053">
    <property type="entry name" value="Single_hybrid_motif"/>
</dbReference>
<dbReference type="Gene3D" id="4.10.320.10">
    <property type="entry name" value="E3-binding domain"/>
    <property type="match status" value="1"/>
</dbReference>
<feature type="domain" description="Peripheral subunit-binding (PSBD)" evidence="9">
    <location>
        <begin position="124"/>
        <end position="161"/>
    </location>
</feature>
<name>A0A0V8JEZ6_9BACL</name>